<keyword evidence="4" id="KW-1015">Disulfide bond</keyword>
<protein>
    <submittedName>
        <fullName evidence="6">Uncharacterized protein</fullName>
    </submittedName>
</protein>
<dbReference type="GO" id="GO:0005576">
    <property type="term" value="C:extracellular region"/>
    <property type="evidence" value="ECO:0007669"/>
    <property type="project" value="UniProtKB-SubCell"/>
</dbReference>
<organism evidence="6 7">
    <name type="scientific">Cylicocyclus nassatus</name>
    <name type="common">Nematode worm</name>
    <dbReference type="NCBI Taxonomy" id="53992"/>
    <lineage>
        <taxon>Eukaryota</taxon>
        <taxon>Metazoa</taxon>
        <taxon>Ecdysozoa</taxon>
        <taxon>Nematoda</taxon>
        <taxon>Chromadorea</taxon>
        <taxon>Rhabditida</taxon>
        <taxon>Rhabditina</taxon>
        <taxon>Rhabditomorpha</taxon>
        <taxon>Strongyloidea</taxon>
        <taxon>Strongylidae</taxon>
        <taxon>Cylicocyclus</taxon>
    </lineage>
</organism>
<evidence type="ECO:0000313" key="7">
    <source>
        <dbReference type="Proteomes" id="UP001176961"/>
    </source>
</evidence>
<dbReference type="Gene3D" id="3.30.30.100">
    <property type="match status" value="1"/>
</dbReference>
<dbReference type="GO" id="GO:0006952">
    <property type="term" value="P:defense response"/>
    <property type="evidence" value="ECO:0007669"/>
    <property type="project" value="InterPro"/>
</dbReference>
<gene>
    <name evidence="6" type="ORF">CYNAS_LOCUS7283</name>
</gene>
<sequence>MAQELVTLFCLVCCSYENLRDGLDKPHTVLKSTSLRFHSLAMKATFVLFLFVIATLHFIQAKLAYIPPKIALAPPLKKAECKEYPGGITFSEEMTRPLANNLLLCDCHRIDVFVGVSYAAVRLAINPLAILATGINMNRFFLIAFLIFSTVTVTGSGVCYQNLNRCTPETAFATGIIWKNCADYCQKCKGRAGGHCEKMYTKECNGGYQCRCAGPDRPKSTNPLDIATCKLGL</sequence>
<proteinExistence type="inferred from homology"/>
<evidence type="ECO:0000256" key="1">
    <source>
        <dbReference type="ARBA" id="ARBA00004613"/>
    </source>
</evidence>
<evidence type="ECO:0000256" key="3">
    <source>
        <dbReference type="ARBA" id="ARBA00022525"/>
    </source>
</evidence>
<evidence type="ECO:0000256" key="5">
    <source>
        <dbReference type="SAM" id="Phobius"/>
    </source>
</evidence>
<evidence type="ECO:0000313" key="6">
    <source>
        <dbReference type="EMBL" id="CAJ0595300.1"/>
    </source>
</evidence>
<dbReference type="EMBL" id="CATQJL010000112">
    <property type="protein sequence ID" value="CAJ0595300.1"/>
    <property type="molecule type" value="Genomic_DNA"/>
</dbReference>
<evidence type="ECO:0000256" key="2">
    <source>
        <dbReference type="ARBA" id="ARBA00010366"/>
    </source>
</evidence>
<keyword evidence="5" id="KW-0472">Membrane</keyword>
<accession>A0AA36GNC7</accession>
<feature type="transmembrane region" description="Helical" evidence="5">
    <location>
        <begin position="140"/>
        <end position="158"/>
    </location>
</feature>
<keyword evidence="3" id="KW-0964">Secreted</keyword>
<feature type="transmembrane region" description="Helical" evidence="5">
    <location>
        <begin position="40"/>
        <end position="59"/>
    </location>
</feature>
<comment type="subcellular location">
    <subcellularLocation>
        <location evidence="1">Secreted</location>
    </subcellularLocation>
</comment>
<dbReference type="InterPro" id="IPR038456">
    <property type="entry name" value="Macin_sf"/>
</dbReference>
<keyword evidence="5" id="KW-0812">Transmembrane</keyword>
<dbReference type="Pfam" id="PF14865">
    <property type="entry name" value="Macin"/>
    <property type="match status" value="1"/>
</dbReference>
<dbReference type="Proteomes" id="UP001176961">
    <property type="component" value="Unassembled WGS sequence"/>
</dbReference>
<evidence type="ECO:0000256" key="4">
    <source>
        <dbReference type="ARBA" id="ARBA00023157"/>
    </source>
</evidence>
<comment type="caution">
    <text evidence="6">The sequence shown here is derived from an EMBL/GenBank/DDBJ whole genome shotgun (WGS) entry which is preliminary data.</text>
</comment>
<dbReference type="InterPro" id="IPR029230">
    <property type="entry name" value="Macin"/>
</dbReference>
<dbReference type="AlphaFoldDB" id="A0AA36GNC7"/>
<reference evidence="6" key="1">
    <citation type="submission" date="2023-07" db="EMBL/GenBank/DDBJ databases">
        <authorList>
            <consortium name="CYATHOMIX"/>
        </authorList>
    </citation>
    <scope>NUCLEOTIDE SEQUENCE</scope>
    <source>
        <strain evidence="6">N/A</strain>
    </source>
</reference>
<name>A0AA36GNC7_CYLNA</name>
<comment type="similarity">
    <text evidence="2">Belongs to the macin family.</text>
</comment>
<keyword evidence="7" id="KW-1185">Reference proteome</keyword>
<keyword evidence="5" id="KW-1133">Transmembrane helix</keyword>